<feature type="signal peptide" evidence="3">
    <location>
        <begin position="1"/>
        <end position="20"/>
    </location>
</feature>
<evidence type="ECO:0000313" key="5">
    <source>
        <dbReference type="Proteomes" id="UP000838412"/>
    </source>
</evidence>
<evidence type="ECO:0000256" key="1">
    <source>
        <dbReference type="SAM" id="MobiDB-lite"/>
    </source>
</evidence>
<evidence type="ECO:0000256" key="3">
    <source>
        <dbReference type="SAM" id="SignalP"/>
    </source>
</evidence>
<evidence type="ECO:0000313" key="4">
    <source>
        <dbReference type="EMBL" id="CAH1246357.1"/>
    </source>
</evidence>
<dbReference type="OrthoDB" id="9998427at2759"/>
<feature type="transmembrane region" description="Helical" evidence="2">
    <location>
        <begin position="118"/>
        <end position="142"/>
    </location>
</feature>
<keyword evidence="2" id="KW-1133">Transmembrane helix</keyword>
<feature type="compositionally biased region" description="Polar residues" evidence="1">
    <location>
        <begin position="253"/>
        <end position="266"/>
    </location>
</feature>
<keyword evidence="3" id="KW-0732">Signal</keyword>
<reference evidence="4" key="1">
    <citation type="submission" date="2022-01" db="EMBL/GenBank/DDBJ databases">
        <authorList>
            <person name="Braso-Vives M."/>
        </authorList>
    </citation>
    <scope>NUCLEOTIDE SEQUENCE</scope>
</reference>
<feature type="chain" id="PRO_5035432862" evidence="3">
    <location>
        <begin position="21"/>
        <end position="266"/>
    </location>
</feature>
<keyword evidence="2" id="KW-0812">Transmembrane</keyword>
<proteinExistence type="predicted"/>
<feature type="region of interest" description="Disordered" evidence="1">
    <location>
        <begin position="80"/>
        <end position="109"/>
    </location>
</feature>
<feature type="compositionally biased region" description="Basic and acidic residues" evidence="1">
    <location>
        <begin position="240"/>
        <end position="252"/>
    </location>
</feature>
<feature type="region of interest" description="Disordered" evidence="1">
    <location>
        <begin position="216"/>
        <end position="266"/>
    </location>
</feature>
<organism evidence="4 5">
    <name type="scientific">Branchiostoma lanceolatum</name>
    <name type="common">Common lancelet</name>
    <name type="synonym">Amphioxus lanceolatum</name>
    <dbReference type="NCBI Taxonomy" id="7740"/>
    <lineage>
        <taxon>Eukaryota</taxon>
        <taxon>Metazoa</taxon>
        <taxon>Chordata</taxon>
        <taxon>Cephalochordata</taxon>
        <taxon>Leptocardii</taxon>
        <taxon>Amphioxiformes</taxon>
        <taxon>Branchiostomatidae</taxon>
        <taxon>Branchiostoma</taxon>
    </lineage>
</organism>
<sequence length="266" mass="29424">MQVFVFGVVVCLCIIPAAQSRSRHRPGSPPLECGLDEYYNSATHHCEGCKDLCQPHRGTLGECRRLCSGYEFPTPVVISLPDGEENKPSTPPGTTTVSVTEPHDLNRHNPDKDEESIFWRYGTAGFTIAHFCVTLILVLGCLQQRREIRKLWRLQNPQQHQVQIQPPGMQPPCGLPNNPPPYVPPMTCACASPATNMTARAAEAEPLLTRARQPVLGHRDGSTDVPTAPSNRVPIYTTDTKPHTSDQADLLRQDQSATRTPFETEI</sequence>
<accession>A0A8J9Z2B6</accession>
<name>A0A8J9Z2B6_BRALA</name>
<dbReference type="EMBL" id="OV696700">
    <property type="protein sequence ID" value="CAH1246357.1"/>
    <property type="molecule type" value="Genomic_DNA"/>
</dbReference>
<keyword evidence="5" id="KW-1185">Reference proteome</keyword>
<dbReference type="Proteomes" id="UP000838412">
    <property type="component" value="Chromosome 15"/>
</dbReference>
<gene>
    <name evidence="4" type="primary">Hypp7710</name>
    <name evidence="4" type="ORF">BLAG_LOCUS8406</name>
</gene>
<protein>
    <submittedName>
        <fullName evidence="4">Hypp7710 protein</fullName>
    </submittedName>
</protein>
<dbReference type="AlphaFoldDB" id="A0A8J9Z2B6"/>
<keyword evidence="2" id="KW-0472">Membrane</keyword>
<evidence type="ECO:0000256" key="2">
    <source>
        <dbReference type="SAM" id="Phobius"/>
    </source>
</evidence>